<feature type="transmembrane region" description="Helical" evidence="5">
    <location>
        <begin position="126"/>
        <end position="151"/>
    </location>
</feature>
<feature type="transmembrane region" description="Helical" evidence="5">
    <location>
        <begin position="67"/>
        <end position="86"/>
    </location>
</feature>
<feature type="domain" description="O-antigen ligase-related" evidence="6">
    <location>
        <begin position="214"/>
        <end position="396"/>
    </location>
</feature>
<feature type="transmembrane region" description="Helical" evidence="5">
    <location>
        <begin position="380"/>
        <end position="401"/>
    </location>
</feature>
<evidence type="ECO:0000256" key="1">
    <source>
        <dbReference type="ARBA" id="ARBA00004141"/>
    </source>
</evidence>
<dbReference type="InterPro" id="IPR051533">
    <property type="entry name" value="WaaL-like"/>
</dbReference>
<evidence type="ECO:0000259" key="6">
    <source>
        <dbReference type="Pfam" id="PF04932"/>
    </source>
</evidence>
<dbReference type="PANTHER" id="PTHR37422">
    <property type="entry name" value="TEICHURONIC ACID BIOSYNTHESIS PROTEIN TUAE"/>
    <property type="match status" value="1"/>
</dbReference>
<feature type="transmembrane region" description="Helical" evidence="5">
    <location>
        <begin position="171"/>
        <end position="196"/>
    </location>
</feature>
<sequence length="467" mass="54041">MKQALKKFELIKEYYLYIFFIGLVVRAVNIYSLLPPTFDSIFFKLIGIIGVVLLLIDFIMKFTQKKLTYNVFLILYILVLILTSLLHRQYGLGENLKTIMWATLQYFVIYQFAFENPKKQNFFNRISYGFIYSWFVLVSMSMVLFFCKFGYERYYDARHRIRIGFLESRLFGVFSDVNNAAIASLVVIILILFYLFSTKVKGFNKFIFWINIPLQFFFIVLSGSRSAYIISLIIIAIFTFIYTIKKGEENHKIKSFIISAVATVSSVIAVVVLFNITETFFQGLLPHLNEFNPFKHTETVKTIENNTISSGNGVDNTLARKDVVENKDFSNARISIWKSAWEIFKTNWIIGVSPKNIVPYAQAILPNTYIAKAEIAVHNAYLNVLTSTGVLGMIPFMVFLIKSTVENLKKIIYSKIIGKDYHFIYCLILLSYALYACLNNELVYENTVGTFIFWLFLGRINSKNGEH</sequence>
<evidence type="ECO:0000313" key="7">
    <source>
        <dbReference type="EMBL" id="STP29696.1"/>
    </source>
</evidence>
<evidence type="ECO:0000313" key="8">
    <source>
        <dbReference type="Proteomes" id="UP000254070"/>
    </source>
</evidence>
<keyword evidence="3 5" id="KW-1133">Transmembrane helix</keyword>
<proteinExistence type="predicted"/>
<evidence type="ECO:0000256" key="3">
    <source>
        <dbReference type="ARBA" id="ARBA00022989"/>
    </source>
</evidence>
<evidence type="ECO:0000256" key="2">
    <source>
        <dbReference type="ARBA" id="ARBA00022692"/>
    </source>
</evidence>
<feature type="transmembrane region" description="Helical" evidence="5">
    <location>
        <begin position="14"/>
        <end position="34"/>
    </location>
</feature>
<keyword evidence="4 5" id="KW-0472">Membrane</keyword>
<reference evidence="7 8" key="1">
    <citation type="submission" date="2018-06" db="EMBL/GenBank/DDBJ databases">
        <authorList>
            <consortium name="Pathogen Informatics"/>
            <person name="Doyle S."/>
        </authorList>
    </citation>
    <scope>NUCLEOTIDE SEQUENCE [LARGE SCALE GENOMIC DNA]</scope>
    <source>
        <strain evidence="7 8">NCTC8129</strain>
    </source>
</reference>
<gene>
    <name evidence="7" type="ORF">NCTC8129_01904</name>
</gene>
<dbReference type="Pfam" id="PF04932">
    <property type="entry name" value="Wzy_C"/>
    <property type="match status" value="1"/>
</dbReference>
<dbReference type="PANTHER" id="PTHR37422:SF13">
    <property type="entry name" value="LIPOPOLYSACCHARIDE BIOSYNTHESIS PROTEIN PA4999-RELATED"/>
    <property type="match status" value="1"/>
</dbReference>
<feature type="transmembrane region" description="Helical" evidence="5">
    <location>
        <begin position="256"/>
        <end position="276"/>
    </location>
</feature>
<protein>
    <submittedName>
        <fullName evidence="7">O-antigen polymerase</fullName>
    </submittedName>
</protein>
<dbReference type="InterPro" id="IPR007016">
    <property type="entry name" value="O-antigen_ligase-rel_domated"/>
</dbReference>
<dbReference type="AlphaFoldDB" id="A0A377KKR5"/>
<dbReference type="EMBL" id="UGIF01000002">
    <property type="protein sequence ID" value="STP29696.1"/>
    <property type="molecule type" value="Genomic_DNA"/>
</dbReference>
<name>A0A377KKR5_9ENTE</name>
<feature type="transmembrane region" description="Helical" evidence="5">
    <location>
        <begin position="227"/>
        <end position="244"/>
    </location>
</feature>
<feature type="transmembrane region" description="Helical" evidence="5">
    <location>
        <begin position="203"/>
        <end position="221"/>
    </location>
</feature>
<dbReference type="GO" id="GO:0016020">
    <property type="term" value="C:membrane"/>
    <property type="evidence" value="ECO:0007669"/>
    <property type="project" value="UniProtKB-SubCell"/>
</dbReference>
<evidence type="ECO:0000256" key="4">
    <source>
        <dbReference type="ARBA" id="ARBA00023136"/>
    </source>
</evidence>
<accession>A0A377KKR5</accession>
<feature type="transmembrane region" description="Helical" evidence="5">
    <location>
        <begin position="421"/>
        <end position="436"/>
    </location>
</feature>
<feature type="transmembrane region" description="Helical" evidence="5">
    <location>
        <begin position="40"/>
        <end position="60"/>
    </location>
</feature>
<comment type="subcellular location">
    <subcellularLocation>
        <location evidence="1">Membrane</location>
        <topology evidence="1">Multi-pass membrane protein</topology>
    </subcellularLocation>
</comment>
<dbReference type="Proteomes" id="UP000254070">
    <property type="component" value="Unassembled WGS sequence"/>
</dbReference>
<keyword evidence="2 5" id="KW-0812">Transmembrane</keyword>
<organism evidence="7 8">
    <name type="scientific">Enterococcus durans</name>
    <dbReference type="NCBI Taxonomy" id="53345"/>
    <lineage>
        <taxon>Bacteria</taxon>
        <taxon>Bacillati</taxon>
        <taxon>Bacillota</taxon>
        <taxon>Bacilli</taxon>
        <taxon>Lactobacillales</taxon>
        <taxon>Enterococcaceae</taxon>
        <taxon>Enterococcus</taxon>
    </lineage>
</organism>
<evidence type="ECO:0000256" key="5">
    <source>
        <dbReference type="SAM" id="Phobius"/>
    </source>
</evidence>